<evidence type="ECO:0000256" key="1">
    <source>
        <dbReference type="SAM" id="SignalP"/>
    </source>
</evidence>
<keyword evidence="3" id="KW-1185">Reference proteome</keyword>
<comment type="caution">
    <text evidence="2">The sequence shown here is derived from an EMBL/GenBank/DDBJ whole genome shotgun (WGS) entry which is preliminary data.</text>
</comment>
<dbReference type="EMBL" id="QJKJ01008344">
    <property type="protein sequence ID" value="RDX80038.1"/>
    <property type="molecule type" value="Genomic_DNA"/>
</dbReference>
<accession>A0A371FNY7</accession>
<feature type="non-terminal residue" evidence="2">
    <location>
        <position position="1"/>
    </location>
</feature>
<dbReference type="PROSITE" id="PS01138">
    <property type="entry name" value="SCORP_SHORT_TOXIN"/>
    <property type="match status" value="1"/>
</dbReference>
<sequence length="84" mass="9047">MLSPKYSIGKLAFLLAFMIIASNMCMKSEARGPIMRIFCKTDEDCQLGCQGRTACGCAAKCINLICSCPPHLASANSFNRPPAN</sequence>
<gene>
    <name evidence="2" type="ORF">CR513_39466</name>
</gene>
<feature type="chain" id="PRO_5017034548" description="Defensin-like protein" evidence="1">
    <location>
        <begin position="31"/>
        <end position="84"/>
    </location>
</feature>
<feature type="signal peptide" evidence="1">
    <location>
        <begin position="1"/>
        <end position="30"/>
    </location>
</feature>
<keyword evidence="1" id="KW-0732">Signal</keyword>
<evidence type="ECO:0000313" key="3">
    <source>
        <dbReference type="Proteomes" id="UP000257109"/>
    </source>
</evidence>
<organism evidence="2 3">
    <name type="scientific">Mucuna pruriens</name>
    <name type="common">Velvet bean</name>
    <name type="synonym">Dolichos pruriens</name>
    <dbReference type="NCBI Taxonomy" id="157652"/>
    <lineage>
        <taxon>Eukaryota</taxon>
        <taxon>Viridiplantae</taxon>
        <taxon>Streptophyta</taxon>
        <taxon>Embryophyta</taxon>
        <taxon>Tracheophyta</taxon>
        <taxon>Spermatophyta</taxon>
        <taxon>Magnoliopsida</taxon>
        <taxon>eudicotyledons</taxon>
        <taxon>Gunneridae</taxon>
        <taxon>Pentapetalae</taxon>
        <taxon>rosids</taxon>
        <taxon>fabids</taxon>
        <taxon>Fabales</taxon>
        <taxon>Fabaceae</taxon>
        <taxon>Papilionoideae</taxon>
        <taxon>50 kb inversion clade</taxon>
        <taxon>NPAAA clade</taxon>
        <taxon>indigoferoid/millettioid clade</taxon>
        <taxon>Phaseoleae</taxon>
        <taxon>Mucuna</taxon>
    </lineage>
</organism>
<dbReference type="OrthoDB" id="1396042at2759"/>
<evidence type="ECO:0000313" key="2">
    <source>
        <dbReference type="EMBL" id="RDX80038.1"/>
    </source>
</evidence>
<proteinExistence type="predicted"/>
<dbReference type="AlphaFoldDB" id="A0A371FNY7"/>
<reference evidence="2" key="1">
    <citation type="submission" date="2018-05" db="EMBL/GenBank/DDBJ databases">
        <title>Draft genome of Mucuna pruriens seed.</title>
        <authorList>
            <person name="Nnadi N.E."/>
            <person name="Vos R."/>
            <person name="Hasami M.H."/>
            <person name="Devisetty U.K."/>
            <person name="Aguiy J.C."/>
        </authorList>
    </citation>
    <scope>NUCLEOTIDE SEQUENCE [LARGE SCALE GENOMIC DNA]</scope>
    <source>
        <strain evidence="2">JCA_2017</strain>
    </source>
</reference>
<protein>
    <recommendedName>
        <fullName evidence="4">Defensin-like protein</fullName>
    </recommendedName>
</protein>
<evidence type="ECO:0008006" key="4">
    <source>
        <dbReference type="Google" id="ProtNLM"/>
    </source>
</evidence>
<dbReference type="Proteomes" id="UP000257109">
    <property type="component" value="Unassembled WGS sequence"/>
</dbReference>
<name>A0A371FNY7_MUCPR</name>